<dbReference type="GO" id="GO:0016887">
    <property type="term" value="F:ATP hydrolysis activity"/>
    <property type="evidence" value="ECO:0007669"/>
    <property type="project" value="TreeGrafter"/>
</dbReference>
<feature type="domain" description="CobQ/CobB/MinD/ParA nucleotide binding" evidence="1">
    <location>
        <begin position="195"/>
        <end position="323"/>
    </location>
</feature>
<dbReference type="InterPro" id="IPR050625">
    <property type="entry name" value="ParA/MinD_ATPase"/>
</dbReference>
<evidence type="ECO:0000259" key="1">
    <source>
        <dbReference type="Pfam" id="PF01656"/>
    </source>
</evidence>
<accession>A0A2M9BAZ5</accession>
<name>A0A2M9BAZ5_9MICO</name>
<keyword evidence="2" id="KW-0282">Flagellum</keyword>
<dbReference type="EMBL" id="PGFB01000008">
    <property type="protein sequence ID" value="PJJ55113.1"/>
    <property type="molecule type" value="Genomic_DNA"/>
</dbReference>
<evidence type="ECO:0000313" key="3">
    <source>
        <dbReference type="Proteomes" id="UP000230161"/>
    </source>
</evidence>
<dbReference type="Gene3D" id="3.40.50.300">
    <property type="entry name" value="P-loop containing nucleotide triphosphate hydrolases"/>
    <property type="match status" value="1"/>
</dbReference>
<dbReference type="OrthoDB" id="3204399at2"/>
<dbReference type="PANTHER" id="PTHR43384">
    <property type="entry name" value="SEPTUM SITE-DETERMINING PROTEIN MIND HOMOLOG, CHLOROPLASTIC-RELATED"/>
    <property type="match status" value="1"/>
</dbReference>
<dbReference type="RefSeq" id="WP_100346208.1">
    <property type="nucleotide sequence ID" value="NZ_PGFB01000008.1"/>
</dbReference>
<proteinExistence type="predicted"/>
<evidence type="ECO:0000313" key="2">
    <source>
        <dbReference type="EMBL" id="PJJ55113.1"/>
    </source>
</evidence>
<gene>
    <name evidence="2" type="ORF">CLV54_3453</name>
</gene>
<comment type="caution">
    <text evidence="2">The sequence shown here is derived from an EMBL/GenBank/DDBJ whole genome shotgun (WGS) entry which is preliminary data.</text>
</comment>
<protein>
    <submittedName>
        <fullName evidence="2">MinD-like ATPase involved in chromosome partitioning or flagellar assembly</fullName>
    </submittedName>
</protein>
<dbReference type="GO" id="GO:0005829">
    <property type="term" value="C:cytosol"/>
    <property type="evidence" value="ECO:0007669"/>
    <property type="project" value="TreeGrafter"/>
</dbReference>
<dbReference type="InterPro" id="IPR002586">
    <property type="entry name" value="CobQ/CobB/MinD/ParA_Nub-bd_dom"/>
</dbReference>
<sequence length="439" mass="47345">MSEKRKVDDAPGQLLQTDEELVEQYHGELPPTPGDDLAAALPESLSITVDLPPAPAPEVPAEEVAVAIDEVSVNPGHVEVSEPSTTSVDIVAPSTTSVDVAAPAPVVDNSLSRRDRLRGEHSSDPESAAMLTADRLLDVNRKTRPVPEGGWNRFVYTVTFKTLNLGDSAKVRARKEMDQRISKVFEGGARFVPILTRKGGVGKTTVTALLGMALADAREDRIIAIDANPDRGTLSERVNKQTRATVRDVVTKAPSIQGFTDFTTLVSRDETRLDILASDTDPLLSEAFDENDYNVVADLAARFYSIVLTDCGTGIVHSVMRATLQRADSIVIVSGGSVDEARLASETLTWLEANGYGDLVRNAIVALNTATQGTNLVKLEEIESHFQSRVREIVRIPYDPQLAAGSVVSYKDLKPLTKDAARTLASLVVEGLPTSRRDA</sequence>
<dbReference type="Proteomes" id="UP000230161">
    <property type="component" value="Unassembled WGS sequence"/>
</dbReference>
<dbReference type="GO" id="GO:0009898">
    <property type="term" value="C:cytoplasmic side of plasma membrane"/>
    <property type="evidence" value="ECO:0007669"/>
    <property type="project" value="TreeGrafter"/>
</dbReference>
<dbReference type="InterPro" id="IPR027417">
    <property type="entry name" value="P-loop_NTPase"/>
</dbReference>
<dbReference type="GO" id="GO:0051782">
    <property type="term" value="P:negative regulation of cell division"/>
    <property type="evidence" value="ECO:0007669"/>
    <property type="project" value="TreeGrafter"/>
</dbReference>
<organism evidence="2 3">
    <name type="scientific">Compostimonas suwonensis</name>
    <dbReference type="NCBI Taxonomy" id="1048394"/>
    <lineage>
        <taxon>Bacteria</taxon>
        <taxon>Bacillati</taxon>
        <taxon>Actinomycetota</taxon>
        <taxon>Actinomycetes</taxon>
        <taxon>Micrococcales</taxon>
        <taxon>Microbacteriaceae</taxon>
        <taxon>Compostimonas</taxon>
    </lineage>
</organism>
<dbReference type="Pfam" id="PF01656">
    <property type="entry name" value="CbiA"/>
    <property type="match status" value="1"/>
</dbReference>
<reference evidence="2 3" key="1">
    <citation type="submission" date="2017-11" db="EMBL/GenBank/DDBJ databases">
        <title>Genomic Encyclopedia of Archaeal and Bacterial Type Strains, Phase II (KMG-II): From Individual Species to Whole Genera.</title>
        <authorList>
            <person name="Goeker M."/>
        </authorList>
    </citation>
    <scope>NUCLEOTIDE SEQUENCE [LARGE SCALE GENOMIC DNA]</scope>
    <source>
        <strain evidence="2 3">DSM 25625</strain>
    </source>
</reference>
<keyword evidence="3" id="KW-1185">Reference proteome</keyword>
<dbReference type="AlphaFoldDB" id="A0A2M9BAZ5"/>
<keyword evidence="2" id="KW-0966">Cell projection</keyword>
<keyword evidence="2" id="KW-0969">Cilium</keyword>
<dbReference type="GO" id="GO:0005524">
    <property type="term" value="F:ATP binding"/>
    <property type="evidence" value="ECO:0007669"/>
    <property type="project" value="TreeGrafter"/>
</dbReference>
<dbReference type="PANTHER" id="PTHR43384:SF14">
    <property type="entry name" value="ESX-1 SECRETION-ASSOCIATED PROTEIN ESPI"/>
    <property type="match status" value="1"/>
</dbReference>
<dbReference type="SUPFAM" id="SSF52540">
    <property type="entry name" value="P-loop containing nucleoside triphosphate hydrolases"/>
    <property type="match status" value="1"/>
</dbReference>